<dbReference type="RefSeq" id="WP_425441904.1">
    <property type="nucleotide sequence ID" value="NZ_NBBI01000001.1"/>
</dbReference>
<evidence type="ECO:0000313" key="7">
    <source>
        <dbReference type="Proteomes" id="UP000197290"/>
    </source>
</evidence>
<dbReference type="SUPFAM" id="SSF161084">
    <property type="entry name" value="MAPEG domain-like"/>
    <property type="match status" value="1"/>
</dbReference>
<dbReference type="GO" id="GO:0016020">
    <property type="term" value="C:membrane"/>
    <property type="evidence" value="ECO:0007669"/>
    <property type="project" value="UniProtKB-SubCell"/>
</dbReference>
<comment type="subcellular location">
    <subcellularLocation>
        <location evidence="1">Membrane</location>
    </subcellularLocation>
</comment>
<protein>
    <submittedName>
        <fullName evidence="6">MAPEG family protein</fullName>
    </submittedName>
</protein>
<evidence type="ECO:0000256" key="4">
    <source>
        <dbReference type="ARBA" id="ARBA00023136"/>
    </source>
</evidence>
<feature type="transmembrane region" description="Helical" evidence="5">
    <location>
        <begin position="73"/>
        <end position="100"/>
    </location>
</feature>
<dbReference type="InterPro" id="IPR001129">
    <property type="entry name" value="Membr-assoc_MAPEG"/>
</dbReference>
<evidence type="ECO:0000256" key="3">
    <source>
        <dbReference type="ARBA" id="ARBA00022989"/>
    </source>
</evidence>
<keyword evidence="7" id="KW-1185">Reference proteome</keyword>
<dbReference type="Gene3D" id="1.20.120.550">
    <property type="entry name" value="Membrane associated eicosanoid/glutathione metabolism-like domain"/>
    <property type="match status" value="1"/>
</dbReference>
<feature type="transmembrane region" description="Helical" evidence="5">
    <location>
        <begin position="6"/>
        <end position="26"/>
    </location>
</feature>
<organism evidence="6 7">
    <name type="scientific">Sphingomonas dokdonensis</name>
    <dbReference type="NCBI Taxonomy" id="344880"/>
    <lineage>
        <taxon>Bacteria</taxon>
        <taxon>Pseudomonadati</taxon>
        <taxon>Pseudomonadota</taxon>
        <taxon>Alphaproteobacteria</taxon>
        <taxon>Sphingomonadales</taxon>
        <taxon>Sphingomonadaceae</taxon>
        <taxon>Sphingomonas</taxon>
    </lineage>
</organism>
<dbReference type="InterPro" id="IPR023352">
    <property type="entry name" value="MAPEG-like_dom_sf"/>
</dbReference>
<gene>
    <name evidence="6" type="ORF">SPDO_02540</name>
</gene>
<dbReference type="Pfam" id="PF01124">
    <property type="entry name" value="MAPEG"/>
    <property type="match status" value="1"/>
</dbReference>
<comment type="caution">
    <text evidence="6">The sequence shown here is derived from an EMBL/GenBank/DDBJ whole genome shotgun (WGS) entry which is preliminary data.</text>
</comment>
<feature type="transmembrane region" description="Helical" evidence="5">
    <location>
        <begin position="120"/>
        <end position="142"/>
    </location>
</feature>
<evidence type="ECO:0000256" key="2">
    <source>
        <dbReference type="ARBA" id="ARBA00022692"/>
    </source>
</evidence>
<name>A0A245ZUF9_9SPHN</name>
<sequence>MISFALLQPAVALIGWTLVMLGWMLATRLPAMRRAGIRMGSLVGSRAADADRSLPAEAQWKAHNYNHLLEQPVLFYALCGILTLAGRASPVAIALAWAYVALRVAHSLVQATSNRVKPRFILFAVSSGCLVLLTLVAGLAVIRAG</sequence>
<keyword evidence="4 5" id="KW-0472">Membrane</keyword>
<dbReference type="Proteomes" id="UP000197290">
    <property type="component" value="Unassembled WGS sequence"/>
</dbReference>
<proteinExistence type="predicted"/>
<keyword evidence="3 5" id="KW-1133">Transmembrane helix</keyword>
<dbReference type="AlphaFoldDB" id="A0A245ZUF9"/>
<evidence type="ECO:0000256" key="5">
    <source>
        <dbReference type="SAM" id="Phobius"/>
    </source>
</evidence>
<evidence type="ECO:0000313" key="6">
    <source>
        <dbReference type="EMBL" id="OWK33377.1"/>
    </source>
</evidence>
<accession>A0A245ZUF9</accession>
<keyword evidence="2 5" id="KW-0812">Transmembrane</keyword>
<evidence type="ECO:0000256" key="1">
    <source>
        <dbReference type="ARBA" id="ARBA00004370"/>
    </source>
</evidence>
<dbReference type="EMBL" id="NBBI01000001">
    <property type="protein sequence ID" value="OWK33377.1"/>
    <property type="molecule type" value="Genomic_DNA"/>
</dbReference>
<reference evidence="6 7" key="1">
    <citation type="submission" date="2017-03" db="EMBL/GenBank/DDBJ databases">
        <title>Genome sequence of Sphingomonas dokdonensis DSM 21029.</title>
        <authorList>
            <person name="Poehlein A."/>
            <person name="Wuebbeler J.H."/>
            <person name="Steinbuechel A."/>
            <person name="Daniel R."/>
        </authorList>
    </citation>
    <scope>NUCLEOTIDE SEQUENCE [LARGE SCALE GENOMIC DNA]</scope>
    <source>
        <strain evidence="6 7">DSM 21029</strain>
    </source>
</reference>